<dbReference type="InterPro" id="IPR001005">
    <property type="entry name" value="SANT/Myb"/>
</dbReference>
<evidence type="ECO:0000256" key="1">
    <source>
        <dbReference type="ARBA" id="ARBA00023242"/>
    </source>
</evidence>
<dbReference type="PROSITE" id="PS51156">
    <property type="entry name" value="ELM2"/>
    <property type="match status" value="1"/>
</dbReference>
<dbReference type="CDD" id="cd00167">
    <property type="entry name" value="SANT"/>
    <property type="match status" value="1"/>
</dbReference>
<dbReference type="Proteomes" id="UP001188597">
    <property type="component" value="Unassembled WGS sequence"/>
</dbReference>
<evidence type="ECO:0000313" key="6">
    <source>
        <dbReference type="Proteomes" id="UP001188597"/>
    </source>
</evidence>
<dbReference type="CDD" id="cd16100">
    <property type="entry name" value="ARID"/>
    <property type="match status" value="1"/>
</dbReference>
<dbReference type="PANTHER" id="PTHR46410">
    <property type="entry name" value="AT-RICH INTERACTIVE DOMAIN-CONTAINING PROTEIN 2"/>
    <property type="match status" value="1"/>
</dbReference>
<dbReference type="SMART" id="SM00501">
    <property type="entry name" value="BRIGHT"/>
    <property type="match status" value="1"/>
</dbReference>
<accession>A0AA88WM34</accession>
<reference evidence="5" key="1">
    <citation type="submission" date="2022-12" db="EMBL/GenBank/DDBJ databases">
        <title>Draft genome assemblies for two species of Escallonia (Escalloniales).</title>
        <authorList>
            <person name="Chanderbali A."/>
            <person name="Dervinis C."/>
            <person name="Anghel I."/>
            <person name="Soltis D."/>
            <person name="Soltis P."/>
            <person name="Zapata F."/>
        </authorList>
    </citation>
    <scope>NUCLEOTIDE SEQUENCE</scope>
    <source>
        <strain evidence="5">UCBG64.0493</strain>
        <tissue evidence="5">Leaf</tissue>
    </source>
</reference>
<evidence type="ECO:0000259" key="4">
    <source>
        <dbReference type="PROSITE" id="PS51156"/>
    </source>
</evidence>
<feature type="domain" description="ARID" evidence="3">
    <location>
        <begin position="38"/>
        <end position="131"/>
    </location>
</feature>
<dbReference type="InterPro" id="IPR036431">
    <property type="entry name" value="ARID_dom_sf"/>
</dbReference>
<feature type="domain" description="ELM2" evidence="4">
    <location>
        <begin position="374"/>
        <end position="412"/>
    </location>
</feature>
<evidence type="ECO:0000256" key="2">
    <source>
        <dbReference type="SAM" id="MobiDB-lite"/>
    </source>
</evidence>
<dbReference type="Pfam" id="PF01388">
    <property type="entry name" value="ARID"/>
    <property type="match status" value="1"/>
</dbReference>
<dbReference type="PROSITE" id="PS51011">
    <property type="entry name" value="ARID"/>
    <property type="match status" value="1"/>
</dbReference>
<dbReference type="AlphaFoldDB" id="A0AA88WM34"/>
<dbReference type="InterPro" id="IPR001606">
    <property type="entry name" value="ARID_dom"/>
</dbReference>
<dbReference type="EMBL" id="JAVXUP010000404">
    <property type="protein sequence ID" value="KAK3028774.1"/>
    <property type="molecule type" value="Genomic_DNA"/>
</dbReference>
<gene>
    <name evidence="5" type="ORF">RJ639_037995</name>
</gene>
<protein>
    <recommendedName>
        <fullName evidence="7">ARID domain-containing protein</fullName>
    </recommendedName>
</protein>
<keyword evidence="6" id="KW-1185">Reference proteome</keyword>
<sequence>MAGWSKIADGSCLKTPAELQCFDLEVGIEGFVKGTQQGNLRCIFDDFLSDFLLEICGSRCLRPLPPMLGNGHSVDLFKLYLVVREKGGHERVSKNGQWELVAKESGLDSGIAPGLKLVYVKYLDTLDKWLQRIVRDKDSKGRMEDSVRDCSVISEIKGFLSEISNQKVKDGVEELLIDVGNSKVRSFVESGGVEENANEKASDDGDKDDMAMKSTVFGKEDERCRKRKRECFSVMLKWVIGVAKDPCDMAIGSLPERSKWKSYGSEQIWKRVIWVREAMLSKKNVDSSAEQSIWQKKQKMHPTMYDDHTGSERSRCSQRLIFAKESRSLPSSKKSKAQAGSEASSTATESDLEDTDPLTADSVAGLWGNKRRGKRIPIGSCHQAEVPEWTGEINGSDSKWLGTKVWPLEKRVQGSHLIERERMGKGRQDSCGCQFPGSLECVKFHVAEKRKRVKLELCSAFHQWKFDKMGEKVALFWTQEEEKQFRAIVRSNPPSLGKCFWDELSKCFLTKSRGDLVGYYFNVFLLQRRADQNRSTSSNINSDDEAIEFGLSTNGVGQGAVNKVHSNHNLQMTIRNMKDRKEIPHLQGVSQFITCDRETKFLARSRTTLWKC</sequence>
<evidence type="ECO:0008006" key="7">
    <source>
        <dbReference type="Google" id="ProtNLM"/>
    </source>
</evidence>
<comment type="caution">
    <text evidence="5">The sequence shown here is derived from an EMBL/GenBank/DDBJ whole genome shotgun (WGS) entry which is preliminary data.</text>
</comment>
<feature type="compositionally biased region" description="Polar residues" evidence="2">
    <location>
        <begin position="286"/>
        <end position="295"/>
    </location>
</feature>
<feature type="compositionally biased region" description="Basic and acidic residues" evidence="2">
    <location>
        <begin position="304"/>
        <end position="313"/>
    </location>
</feature>
<feature type="compositionally biased region" description="Basic and acidic residues" evidence="2">
    <location>
        <begin position="197"/>
        <end position="210"/>
    </location>
</feature>
<name>A0AA88WM34_9ASTE</name>
<feature type="region of interest" description="Disordered" evidence="2">
    <location>
        <begin position="190"/>
        <end position="210"/>
    </location>
</feature>
<evidence type="ECO:0000313" key="5">
    <source>
        <dbReference type="EMBL" id="KAK3028774.1"/>
    </source>
</evidence>
<feature type="region of interest" description="Disordered" evidence="2">
    <location>
        <begin position="327"/>
        <end position="363"/>
    </location>
</feature>
<dbReference type="SUPFAM" id="SSF46774">
    <property type="entry name" value="ARID-like"/>
    <property type="match status" value="1"/>
</dbReference>
<keyword evidence="1" id="KW-0539">Nucleus</keyword>
<dbReference type="PANTHER" id="PTHR46410:SF1">
    <property type="entry name" value="AT-RICH INTERACTIVE DOMAIN-CONTAINING PROTEIN 1"/>
    <property type="match status" value="1"/>
</dbReference>
<dbReference type="Gene3D" id="1.10.150.60">
    <property type="entry name" value="ARID DNA-binding domain"/>
    <property type="match status" value="1"/>
</dbReference>
<dbReference type="InterPro" id="IPR000949">
    <property type="entry name" value="ELM2_dom"/>
</dbReference>
<evidence type="ECO:0000259" key="3">
    <source>
        <dbReference type="PROSITE" id="PS51011"/>
    </source>
</evidence>
<proteinExistence type="predicted"/>
<dbReference type="SMART" id="SM01014">
    <property type="entry name" value="ARID"/>
    <property type="match status" value="1"/>
</dbReference>
<dbReference type="SMART" id="SM01189">
    <property type="entry name" value="ELM2"/>
    <property type="match status" value="1"/>
</dbReference>
<feature type="region of interest" description="Disordered" evidence="2">
    <location>
        <begin position="286"/>
        <end position="313"/>
    </location>
</feature>
<organism evidence="5 6">
    <name type="scientific">Escallonia herrerae</name>
    <dbReference type="NCBI Taxonomy" id="1293975"/>
    <lineage>
        <taxon>Eukaryota</taxon>
        <taxon>Viridiplantae</taxon>
        <taxon>Streptophyta</taxon>
        <taxon>Embryophyta</taxon>
        <taxon>Tracheophyta</taxon>
        <taxon>Spermatophyta</taxon>
        <taxon>Magnoliopsida</taxon>
        <taxon>eudicotyledons</taxon>
        <taxon>Gunneridae</taxon>
        <taxon>Pentapetalae</taxon>
        <taxon>asterids</taxon>
        <taxon>campanulids</taxon>
        <taxon>Escalloniales</taxon>
        <taxon>Escalloniaceae</taxon>
        <taxon>Escallonia</taxon>
    </lineage>
</organism>
<dbReference type="GO" id="GO:0003677">
    <property type="term" value="F:DNA binding"/>
    <property type="evidence" value="ECO:0007669"/>
    <property type="project" value="InterPro"/>
</dbReference>